<reference evidence="9" key="1">
    <citation type="submission" date="2023-07" db="EMBL/GenBank/DDBJ databases">
        <title>Defluviimonas sediminis sp. nov., isolated from mangrove sediment.</title>
        <authorList>
            <person name="Liu L."/>
            <person name="Li J."/>
            <person name="Huang Y."/>
            <person name="Pan J."/>
            <person name="Li M."/>
        </authorList>
    </citation>
    <scope>NUCLEOTIDE SEQUENCE [LARGE SCALE GENOMIC DNA]</scope>
    <source>
        <strain evidence="9">FT324</strain>
    </source>
</reference>
<feature type="transmembrane region" description="Helical" evidence="6">
    <location>
        <begin position="266"/>
        <end position="285"/>
    </location>
</feature>
<dbReference type="InterPro" id="IPR037185">
    <property type="entry name" value="EmrE-like"/>
</dbReference>
<comment type="caution">
    <text evidence="8">The sequence shown here is derived from an EMBL/GenBank/DDBJ whole genome shotgun (WGS) entry which is preliminary data.</text>
</comment>
<keyword evidence="5 6" id="KW-0472">Membrane</keyword>
<proteinExistence type="inferred from homology"/>
<dbReference type="RefSeq" id="WP_261494091.1">
    <property type="nucleotide sequence ID" value="NZ_JAOCQF010000001.1"/>
</dbReference>
<dbReference type="PANTHER" id="PTHR22911:SF6">
    <property type="entry name" value="SOLUTE CARRIER FAMILY 35 MEMBER G1"/>
    <property type="match status" value="1"/>
</dbReference>
<evidence type="ECO:0000313" key="9">
    <source>
        <dbReference type="Proteomes" id="UP001205601"/>
    </source>
</evidence>
<evidence type="ECO:0000256" key="5">
    <source>
        <dbReference type="ARBA" id="ARBA00023136"/>
    </source>
</evidence>
<feature type="transmembrane region" description="Helical" evidence="6">
    <location>
        <begin position="40"/>
        <end position="58"/>
    </location>
</feature>
<comment type="similarity">
    <text evidence="2">Belongs to the drug/metabolite transporter (DMT) superfamily. 10 TMS drug/metabolite exporter (DME) (TC 2.A.7.3) family.</text>
</comment>
<sequence>MRDVHRPLLAALWMMGSVTGFSLIAVSGREIAGALNPPEMMLYRSLIGAVLVIAYAVWSGRTGDITTERLGIHALRNAIHFAGQNLWLYALALIPLAQLFAVEFSAPLMVALAAPLLLGERMTATKIVSAGLGFAGILIVARPFSEAGAGAGILLALASAVGFAGSMIVTKRLTRRVTVVGILFWLTIMQSGFALALAGWDGRIAVPGAAEAPWVAVMGIGGIVAHMGLTKALSLAPATIVVPVDFLRLPVIAVVGMLVYAEPLDLWVFVGGAIIFGANWLNLSASAAGARTPAKV</sequence>
<evidence type="ECO:0000256" key="3">
    <source>
        <dbReference type="ARBA" id="ARBA00022692"/>
    </source>
</evidence>
<feature type="domain" description="EamA" evidence="7">
    <location>
        <begin position="151"/>
        <end position="281"/>
    </location>
</feature>
<gene>
    <name evidence="8" type="ORF">N5I32_03955</name>
</gene>
<comment type="subcellular location">
    <subcellularLocation>
        <location evidence="1">Membrane</location>
        <topology evidence="1">Multi-pass membrane protein</topology>
    </subcellularLocation>
</comment>
<evidence type="ECO:0000313" key="8">
    <source>
        <dbReference type="EMBL" id="MCT8328666.1"/>
    </source>
</evidence>
<dbReference type="Proteomes" id="UP001205601">
    <property type="component" value="Unassembled WGS sequence"/>
</dbReference>
<evidence type="ECO:0000256" key="1">
    <source>
        <dbReference type="ARBA" id="ARBA00004141"/>
    </source>
</evidence>
<evidence type="ECO:0000256" key="6">
    <source>
        <dbReference type="SAM" id="Phobius"/>
    </source>
</evidence>
<feature type="transmembrane region" description="Helical" evidence="6">
    <location>
        <begin position="151"/>
        <end position="170"/>
    </location>
</feature>
<evidence type="ECO:0000256" key="4">
    <source>
        <dbReference type="ARBA" id="ARBA00022989"/>
    </source>
</evidence>
<feature type="transmembrane region" description="Helical" evidence="6">
    <location>
        <begin position="177"/>
        <end position="200"/>
    </location>
</feature>
<feature type="transmembrane region" description="Helical" evidence="6">
    <location>
        <begin position="212"/>
        <end position="229"/>
    </location>
</feature>
<name>A0ABT2NIT6_9RHOB</name>
<organism evidence="8 9">
    <name type="scientific">Albidovulum sediminis</name>
    <dbReference type="NCBI Taxonomy" id="3066345"/>
    <lineage>
        <taxon>Bacteria</taxon>
        <taxon>Pseudomonadati</taxon>
        <taxon>Pseudomonadota</taxon>
        <taxon>Alphaproteobacteria</taxon>
        <taxon>Rhodobacterales</taxon>
        <taxon>Paracoccaceae</taxon>
        <taxon>Albidovulum</taxon>
    </lineage>
</organism>
<keyword evidence="4 6" id="KW-1133">Transmembrane helix</keyword>
<keyword evidence="3 6" id="KW-0812">Transmembrane</keyword>
<protein>
    <submittedName>
        <fullName evidence="8">DMT family transporter</fullName>
    </submittedName>
</protein>
<feature type="domain" description="EamA" evidence="7">
    <location>
        <begin position="9"/>
        <end position="141"/>
    </location>
</feature>
<evidence type="ECO:0000259" key="7">
    <source>
        <dbReference type="Pfam" id="PF00892"/>
    </source>
</evidence>
<feature type="transmembrane region" description="Helical" evidence="6">
    <location>
        <begin position="7"/>
        <end position="28"/>
    </location>
</feature>
<dbReference type="SUPFAM" id="SSF103481">
    <property type="entry name" value="Multidrug resistance efflux transporter EmrE"/>
    <property type="match status" value="2"/>
</dbReference>
<keyword evidence="9" id="KW-1185">Reference proteome</keyword>
<accession>A0ABT2NIT6</accession>
<dbReference type="Pfam" id="PF00892">
    <property type="entry name" value="EamA"/>
    <property type="match status" value="2"/>
</dbReference>
<dbReference type="PANTHER" id="PTHR22911">
    <property type="entry name" value="ACYL-MALONYL CONDENSING ENZYME-RELATED"/>
    <property type="match status" value="1"/>
</dbReference>
<dbReference type="InterPro" id="IPR000620">
    <property type="entry name" value="EamA_dom"/>
</dbReference>
<feature type="transmembrane region" description="Helical" evidence="6">
    <location>
        <begin position="241"/>
        <end position="260"/>
    </location>
</feature>
<evidence type="ECO:0000256" key="2">
    <source>
        <dbReference type="ARBA" id="ARBA00009853"/>
    </source>
</evidence>
<feature type="transmembrane region" description="Helical" evidence="6">
    <location>
        <begin position="70"/>
        <end position="90"/>
    </location>
</feature>
<feature type="transmembrane region" description="Helical" evidence="6">
    <location>
        <begin position="127"/>
        <end position="145"/>
    </location>
</feature>
<feature type="transmembrane region" description="Helical" evidence="6">
    <location>
        <begin position="96"/>
        <end position="118"/>
    </location>
</feature>
<dbReference type="EMBL" id="JAOCQF010000001">
    <property type="protein sequence ID" value="MCT8328666.1"/>
    <property type="molecule type" value="Genomic_DNA"/>
</dbReference>